<evidence type="ECO:0000256" key="3">
    <source>
        <dbReference type="ARBA" id="ARBA00022515"/>
    </source>
</evidence>
<keyword evidence="10 11" id="KW-0464">Manganese</keyword>
<evidence type="ECO:0000256" key="12">
    <source>
        <dbReference type="RuleBase" id="RU003514"/>
    </source>
</evidence>
<comment type="similarity">
    <text evidence="1 11 12">Belongs to the eukaryotic-type primase small subunit family.</text>
</comment>
<comment type="cofactor">
    <cofactor evidence="11">
        <name>Mg(2+)</name>
        <dbReference type="ChEBI" id="CHEBI:18420"/>
    </cofactor>
    <cofactor evidence="11">
        <name>Mn(2+)</name>
        <dbReference type="ChEBI" id="CHEBI:29035"/>
    </cofactor>
</comment>
<evidence type="ECO:0000313" key="15">
    <source>
        <dbReference type="Proteomes" id="UP000183615"/>
    </source>
</evidence>
<dbReference type="InterPro" id="IPR002755">
    <property type="entry name" value="DNA_primase_S"/>
</dbReference>
<dbReference type="EC" id="2.7.7.-" evidence="11"/>
<dbReference type="HAMAP" id="MF_00700">
    <property type="entry name" value="DNA_primase_sml_arc"/>
    <property type="match status" value="1"/>
</dbReference>
<accession>A0A1J5TQE5</accession>
<protein>
    <recommendedName>
        <fullName evidence="11">DNA primase small subunit PriS</fullName>
        <ecNumber evidence="11">2.7.7.-</ecNumber>
    </recommendedName>
</protein>
<proteinExistence type="inferred from homology"/>
<keyword evidence="7 11" id="KW-0479">Metal-binding</keyword>
<feature type="active site" evidence="11">
    <location>
        <position position="102"/>
    </location>
</feature>
<dbReference type="GO" id="GO:1990077">
    <property type="term" value="C:primosome complex"/>
    <property type="evidence" value="ECO:0007669"/>
    <property type="project" value="UniProtKB-KW"/>
</dbReference>
<dbReference type="NCBIfam" id="TIGR00335">
    <property type="entry name" value="primase_sml"/>
    <property type="match status" value="1"/>
</dbReference>
<dbReference type="InterPro" id="IPR023639">
    <property type="entry name" value="DNA_primase_ssu_PriS"/>
</dbReference>
<gene>
    <name evidence="11" type="primary">priS</name>
    <name evidence="14" type="ORF">BET99_00395</name>
</gene>
<comment type="function">
    <text evidence="11">Catalytic subunit of DNA primase, an RNA polymerase that catalyzes the synthesis of short RNA molecules used as primers for DNA polymerase during DNA replication. The small subunit contains the primase catalytic core and has DNA synthesis activity on its own. Binding to the large subunit stabilizes and modulates the activity, increasing the rate of DNA synthesis while decreasing the length of the DNA fragments, and conferring RNA synthesis capability. The DNA polymerase activity may enable DNA primase to also catalyze primer extension after primer synthesis. May also play a role in DNA repair.</text>
</comment>
<evidence type="ECO:0000256" key="1">
    <source>
        <dbReference type="ARBA" id="ARBA00009762"/>
    </source>
</evidence>
<evidence type="ECO:0000256" key="10">
    <source>
        <dbReference type="ARBA" id="ARBA00023211"/>
    </source>
</evidence>
<dbReference type="AlphaFoldDB" id="A0A1J5TQE5"/>
<dbReference type="GO" id="GO:0003899">
    <property type="term" value="F:DNA-directed RNA polymerase activity"/>
    <property type="evidence" value="ECO:0007669"/>
    <property type="project" value="UniProtKB-UniRule"/>
</dbReference>
<dbReference type="GO" id="GO:0006269">
    <property type="term" value="P:DNA replication, synthesis of primer"/>
    <property type="evidence" value="ECO:0007669"/>
    <property type="project" value="UniProtKB-UniRule"/>
</dbReference>
<keyword evidence="3 11" id="KW-0639">Primosome</keyword>
<dbReference type="GO" id="GO:0046872">
    <property type="term" value="F:metal ion binding"/>
    <property type="evidence" value="ECO:0007669"/>
    <property type="project" value="UniProtKB-KW"/>
</dbReference>
<dbReference type="SUPFAM" id="SSF56747">
    <property type="entry name" value="Prim-pol domain"/>
    <property type="match status" value="1"/>
</dbReference>
<keyword evidence="2 11" id="KW-0240">DNA-directed RNA polymerase</keyword>
<keyword evidence="4 11" id="KW-0808">Transferase</keyword>
<evidence type="ECO:0000256" key="4">
    <source>
        <dbReference type="ARBA" id="ARBA00022679"/>
    </source>
</evidence>
<dbReference type="InterPro" id="IPR014052">
    <property type="entry name" value="DNA_primase_ssu_euk/arc"/>
</dbReference>
<dbReference type="CDD" id="cd04860">
    <property type="entry name" value="AE_Prim_S"/>
    <property type="match status" value="1"/>
</dbReference>
<dbReference type="Gene3D" id="3.90.920.10">
    <property type="entry name" value="DNA primase, PRIM domain"/>
    <property type="match status" value="1"/>
</dbReference>
<evidence type="ECO:0000256" key="6">
    <source>
        <dbReference type="ARBA" id="ARBA00022705"/>
    </source>
</evidence>
<dbReference type="GO" id="GO:0000428">
    <property type="term" value="C:DNA-directed RNA polymerase complex"/>
    <property type="evidence" value="ECO:0007669"/>
    <property type="project" value="UniProtKB-KW"/>
</dbReference>
<feature type="active site" evidence="11">
    <location>
        <position position="301"/>
    </location>
</feature>
<keyword evidence="8 11" id="KW-0460">Magnesium</keyword>
<dbReference type="Proteomes" id="UP000183615">
    <property type="component" value="Unassembled WGS sequence"/>
</dbReference>
<evidence type="ECO:0000256" key="5">
    <source>
        <dbReference type="ARBA" id="ARBA00022695"/>
    </source>
</evidence>
<keyword evidence="6 11" id="KW-0235">DNA replication</keyword>
<sequence length="398" mass="45529">MSFLKDIEPIKTRDFLKEKFQEYYRTADITLPPRFTAREWGFLSWEGGIMNRHQKFRSIKDVKKYLIRVAPAHSYHSVAYYKDPGKNTMIDKEWMGADLIFDLDADHLPEMEDVKKGNITFSKLMDYIREQTYRLVVDVLLGDFGLNENDLLITFSGGRGYHVHVRTPDVLTLPSGARREIADYLTGKGLDLNKILIDAGYTKEYPIRGRGVERKNIGVEKLPKKESKGWQGIITRHIHRTLDNLRDLSKEERENSMKKLGLKNIAFNTKNTNEEIFNKMPKSPKKRLVRIALKETAIHPDEPVTGDIHRLIRLPGSLHGGSGLKVTVMNSAKLETFDPMKEATAFGEDLVKIRSIVSHPVTMGDGIVKLEPKSVVEIPENAAIYFMARKWAHLVLEA</sequence>
<evidence type="ECO:0000256" key="9">
    <source>
        <dbReference type="ARBA" id="ARBA00023163"/>
    </source>
</evidence>
<dbReference type="Pfam" id="PF01896">
    <property type="entry name" value="DNA_primase_S"/>
    <property type="match status" value="1"/>
</dbReference>
<dbReference type="EMBL" id="MIYZ01000001">
    <property type="protein sequence ID" value="OIR23153.1"/>
    <property type="molecule type" value="Genomic_DNA"/>
</dbReference>
<comment type="subunit">
    <text evidence="11">Heterodimer of a small subunit (PriS) and a large subunit (PriL).</text>
</comment>
<evidence type="ECO:0000256" key="11">
    <source>
        <dbReference type="HAMAP-Rule" id="MF_00700"/>
    </source>
</evidence>
<comment type="function">
    <text evidence="13">RNA polymerase that catalyzes the synthesis of short RNA molecules used as primers for DNA polymerase during DNA replication.</text>
</comment>
<keyword evidence="5 11" id="KW-0548">Nucleotidyltransferase</keyword>
<evidence type="ECO:0000256" key="2">
    <source>
        <dbReference type="ARBA" id="ARBA00022478"/>
    </source>
</evidence>
<evidence type="ECO:0000256" key="8">
    <source>
        <dbReference type="ARBA" id="ARBA00022842"/>
    </source>
</evidence>
<evidence type="ECO:0000256" key="13">
    <source>
        <dbReference type="RuleBase" id="RU004224"/>
    </source>
</evidence>
<evidence type="ECO:0000256" key="7">
    <source>
        <dbReference type="ARBA" id="ARBA00022723"/>
    </source>
</evidence>
<reference evidence="14 15" key="1">
    <citation type="submission" date="2016-08" db="EMBL/GenBank/DDBJ databases">
        <title>New Insights into Marine Group III Euryarchaeota, from dark to light.</title>
        <authorList>
            <person name="Haro-Moreno J.M."/>
            <person name="Rodriguez-Valera F."/>
            <person name="Lopez-Garcia P."/>
            <person name="Moreira D."/>
            <person name="Martin-Cuadrado A.B."/>
        </authorList>
    </citation>
    <scope>NUCLEOTIDE SEQUENCE [LARGE SCALE GENOMIC DNA]</scope>
    <source>
        <strain evidence="14">CG-Epi2</strain>
    </source>
</reference>
<feature type="active site" evidence="11">
    <location>
        <position position="104"/>
    </location>
</feature>
<comment type="caution">
    <text evidence="14">The sequence shown here is derived from an EMBL/GenBank/DDBJ whole genome shotgun (WGS) entry which is preliminary data.</text>
</comment>
<keyword evidence="9 11" id="KW-0804">Transcription</keyword>
<evidence type="ECO:0000313" key="14">
    <source>
        <dbReference type="EMBL" id="OIR23153.1"/>
    </source>
</evidence>
<organism evidence="14 15">
    <name type="scientific">Marine Group III euryarchaeote CG-Epi2</name>
    <dbReference type="NCBI Taxonomy" id="1888996"/>
    <lineage>
        <taxon>Archaea</taxon>
        <taxon>Methanobacteriati</taxon>
        <taxon>Thermoplasmatota</taxon>
        <taxon>Thermoplasmata</taxon>
        <taxon>Candidatus Thermoprofundales</taxon>
    </lineage>
</organism>
<dbReference type="PANTHER" id="PTHR10536">
    <property type="entry name" value="DNA PRIMASE SMALL SUBUNIT"/>
    <property type="match status" value="1"/>
</dbReference>
<name>A0A1J5TQE5_9ARCH</name>